<feature type="chain" id="PRO_5045219382" evidence="1">
    <location>
        <begin position="24"/>
        <end position="176"/>
    </location>
</feature>
<dbReference type="PANTHER" id="PTHR36302">
    <property type="entry name" value="BLR7088 PROTEIN"/>
    <property type="match status" value="1"/>
</dbReference>
<gene>
    <name evidence="2" type="ORF">ACEZDJ_04955</name>
</gene>
<dbReference type="InterPro" id="IPR007410">
    <property type="entry name" value="LpqE-like"/>
</dbReference>
<comment type="caution">
    <text evidence="2">The sequence shown here is derived from an EMBL/GenBank/DDBJ whole genome shotgun (WGS) entry which is preliminary data.</text>
</comment>
<name>A0ABV6UGQ6_9ACTN</name>
<feature type="signal peptide" evidence="1">
    <location>
        <begin position="1"/>
        <end position="23"/>
    </location>
</feature>
<sequence>MMRRAALAGAAVAAALALGFGLAGCGGSGGSSGSGGSGGGTSTAGSAARISVSNAYIPLSATPDMAVAYFDISNTGGSADRLTAVSSPSVQSAALNRSTETSMEQIDGVDVPAHGGAQLARGGTHVMLMGIEPAPRVGQQIELRLSFQHSGTVTVEATVQPLTYEPPTGSPTPTTK</sequence>
<dbReference type="InterPro" id="IPR036182">
    <property type="entry name" value="PCuAC_sf"/>
</dbReference>
<dbReference type="SUPFAM" id="SSF110087">
    <property type="entry name" value="DR1885-like metal-binding protein"/>
    <property type="match status" value="1"/>
</dbReference>
<dbReference type="PANTHER" id="PTHR36302:SF1">
    <property type="entry name" value="COPPER CHAPERONE PCU(A)C"/>
    <property type="match status" value="1"/>
</dbReference>
<dbReference type="PROSITE" id="PS51257">
    <property type="entry name" value="PROKAR_LIPOPROTEIN"/>
    <property type="match status" value="1"/>
</dbReference>
<keyword evidence="1" id="KW-0732">Signal</keyword>
<evidence type="ECO:0000313" key="3">
    <source>
        <dbReference type="Proteomes" id="UP001592528"/>
    </source>
</evidence>
<evidence type="ECO:0000256" key="1">
    <source>
        <dbReference type="SAM" id="SignalP"/>
    </source>
</evidence>
<dbReference type="EMBL" id="JBHEZZ010000002">
    <property type="protein sequence ID" value="MFC1400634.1"/>
    <property type="molecule type" value="Genomic_DNA"/>
</dbReference>
<dbReference type="Proteomes" id="UP001592528">
    <property type="component" value="Unassembled WGS sequence"/>
</dbReference>
<organism evidence="2 3">
    <name type="scientific">Streptacidiphilus cavernicola</name>
    <dbReference type="NCBI Taxonomy" id="3342716"/>
    <lineage>
        <taxon>Bacteria</taxon>
        <taxon>Bacillati</taxon>
        <taxon>Actinomycetota</taxon>
        <taxon>Actinomycetes</taxon>
        <taxon>Kitasatosporales</taxon>
        <taxon>Streptomycetaceae</taxon>
        <taxon>Streptacidiphilus</taxon>
    </lineage>
</organism>
<dbReference type="Pfam" id="PF04314">
    <property type="entry name" value="PCuAC"/>
    <property type="match status" value="1"/>
</dbReference>
<accession>A0ABV6UGQ6</accession>
<protein>
    <submittedName>
        <fullName evidence="2">Copper chaperone PCu(A)C</fullName>
    </submittedName>
</protein>
<proteinExistence type="predicted"/>
<dbReference type="InterPro" id="IPR058248">
    <property type="entry name" value="Lxx211020-like"/>
</dbReference>
<dbReference type="Gene3D" id="2.60.40.1890">
    <property type="entry name" value="PCu(A)C copper chaperone"/>
    <property type="match status" value="1"/>
</dbReference>
<reference evidence="2 3" key="1">
    <citation type="submission" date="2024-09" db="EMBL/GenBank/DDBJ databases">
        <authorList>
            <person name="Lee S.D."/>
        </authorList>
    </citation>
    <scope>NUCLEOTIDE SEQUENCE [LARGE SCALE GENOMIC DNA]</scope>
    <source>
        <strain evidence="2 3">N1-5</strain>
    </source>
</reference>
<evidence type="ECO:0000313" key="2">
    <source>
        <dbReference type="EMBL" id="MFC1400634.1"/>
    </source>
</evidence>
<dbReference type="RefSeq" id="WP_157623709.1">
    <property type="nucleotide sequence ID" value="NZ_JBHEZZ010000002.1"/>
</dbReference>
<keyword evidence="3" id="KW-1185">Reference proteome</keyword>